<dbReference type="KEGG" id="vg:16513007"/>
<accession>S4VT63</accession>
<gene>
    <name evidence="2" type="ORF">pdul_cds_509</name>
</gene>
<reference evidence="2 3" key="1">
    <citation type="journal article" date="2013" name="Science">
        <title>Pandoraviruses: amoeba viruses with genomes up to 2.5 Mb reaching that of parasitic eukaryotes.</title>
        <authorList>
            <person name="Philippe N."/>
            <person name="Legendre M."/>
            <person name="Doutre G."/>
            <person name="Coute Y."/>
            <person name="Poirot O."/>
            <person name="Lescot M."/>
            <person name="Arslan D."/>
            <person name="Seltzer V."/>
            <person name="Bertaux L."/>
            <person name="Bruley C."/>
            <person name="Garin J."/>
            <person name="Claverie J.M."/>
            <person name="Abergel C."/>
        </authorList>
    </citation>
    <scope>NUCLEOTIDE SEQUENCE [LARGE SCALE GENOMIC DNA]</scope>
    <source>
        <strain evidence="2">Melbourne</strain>
    </source>
</reference>
<feature type="compositionally biased region" description="Polar residues" evidence="1">
    <location>
        <begin position="8"/>
        <end position="17"/>
    </location>
</feature>
<dbReference type="Proteomes" id="UP000201566">
    <property type="component" value="Segment"/>
</dbReference>
<feature type="region of interest" description="Disordered" evidence="1">
    <location>
        <begin position="1"/>
        <end position="21"/>
    </location>
</feature>
<sequence length="551" mass="58813">MARIETSIAHTHTPTRSIHQDRRVRLSTPTSRTVFSLFSKKGTKVPWGKRKLRGKKEKEKQTGYRLRSAMATQSARTAAQGGRGAMTWDDVQAWASTMGLDRPQALLGFLETIAADGARGQILADPRAAALLRALSQEALLSRTGEPPAPVADMLSVYRPYLQWLATALSDANSGAWIGPLADPLGTGEPSALPSWPPTPLVVLARAEQAIRRILHYPPSDPVAQFLNLYTTNEERVGLDIGLTAAESTREVVPDAIVQAAAEGRLLGDLAVPAEPVLAGPRTVDLYRRVWPAVGPGLSVPQAPFVIVVARAAEPDVRDYGAVVQNGRVIASVGGRDIDGQQQRQRTEGIYPLEVNPNISEPLPPMPQDEEPWVRLLEDVTRSVRQGRPDLVGLTRVVAAPPTGALGAMRRGPQIYANLANVLPDDASVGAPYYAGAFDPVDVMAAVDARVPEYNVARIEQALAGDPEAEAAAARAYDGPLGTGETTPEFDAFVAPYVAARGCAADAPAADRARLARVARILGVDPRRFIDRGPLCAELAEAAVAQRTSAG</sequence>
<dbReference type="RefSeq" id="YP_008319269.2">
    <property type="nucleotide sequence ID" value="NC_021858.1"/>
</dbReference>
<evidence type="ECO:0008006" key="4">
    <source>
        <dbReference type="Google" id="ProtNLM"/>
    </source>
</evidence>
<evidence type="ECO:0000313" key="3">
    <source>
        <dbReference type="Proteomes" id="UP000201566"/>
    </source>
</evidence>
<evidence type="ECO:0000313" key="2">
    <source>
        <dbReference type="EMBL" id="AGO82600.2"/>
    </source>
</evidence>
<protein>
    <recommendedName>
        <fullName evidence="4">DUF5848 domain-containing protein</fullName>
    </recommendedName>
</protein>
<proteinExistence type="predicted"/>
<dbReference type="EMBL" id="KC977570">
    <property type="protein sequence ID" value="AGO82600.2"/>
    <property type="molecule type" value="Genomic_DNA"/>
</dbReference>
<organism evidence="2 3">
    <name type="scientific">Pandoravirus dulcis</name>
    <dbReference type="NCBI Taxonomy" id="1349409"/>
    <lineage>
        <taxon>Viruses</taxon>
        <taxon>Pandoravirus</taxon>
    </lineage>
</organism>
<dbReference type="GeneID" id="16513007"/>
<evidence type="ECO:0000256" key="1">
    <source>
        <dbReference type="SAM" id="MobiDB-lite"/>
    </source>
</evidence>
<name>S4VT63_9VIRU</name>